<keyword evidence="2" id="KW-1185">Reference proteome</keyword>
<evidence type="ECO:0000313" key="2">
    <source>
        <dbReference type="Proteomes" id="UP001151088"/>
    </source>
</evidence>
<evidence type="ECO:0000313" key="1">
    <source>
        <dbReference type="EMBL" id="MCS0497056.1"/>
    </source>
</evidence>
<sequence>MDVSQLKIAARRIYKGRHALSPVHIVGAMRMNGGIRAAGQGNPAASAAKETAK</sequence>
<dbReference type="RefSeq" id="WP_258734209.1">
    <property type="nucleotide sequence ID" value="NZ_JANTHZ010000009.1"/>
</dbReference>
<protein>
    <submittedName>
        <fullName evidence="1">Uncharacterized protein</fullName>
    </submittedName>
</protein>
<name>A0A9X2PH92_9HYPH</name>
<reference evidence="1" key="1">
    <citation type="submission" date="2022-08" db="EMBL/GenBank/DDBJ databases">
        <authorList>
            <person name="Li F."/>
        </authorList>
    </citation>
    <scope>NUCLEOTIDE SEQUENCE</scope>
    <source>
        <strain evidence="1">MQZ15Z-1</strain>
    </source>
</reference>
<dbReference type="EMBL" id="JANTHZ010000009">
    <property type="protein sequence ID" value="MCS0497056.1"/>
    <property type="molecule type" value="Genomic_DNA"/>
</dbReference>
<organism evidence="1 2">
    <name type="scientific">Ancylobacter mangrovi</name>
    <dbReference type="NCBI Taxonomy" id="2972472"/>
    <lineage>
        <taxon>Bacteria</taxon>
        <taxon>Pseudomonadati</taxon>
        <taxon>Pseudomonadota</taxon>
        <taxon>Alphaproteobacteria</taxon>
        <taxon>Hyphomicrobiales</taxon>
        <taxon>Xanthobacteraceae</taxon>
        <taxon>Ancylobacter</taxon>
    </lineage>
</organism>
<dbReference type="AlphaFoldDB" id="A0A9X2PH92"/>
<gene>
    <name evidence="1" type="ORF">NVS89_18375</name>
</gene>
<accession>A0A9X2PH92</accession>
<proteinExistence type="predicted"/>
<comment type="caution">
    <text evidence="1">The sequence shown here is derived from an EMBL/GenBank/DDBJ whole genome shotgun (WGS) entry which is preliminary data.</text>
</comment>
<dbReference type="Proteomes" id="UP001151088">
    <property type="component" value="Unassembled WGS sequence"/>
</dbReference>